<dbReference type="SMART" id="SM00248">
    <property type="entry name" value="ANK"/>
    <property type="match status" value="3"/>
</dbReference>
<gene>
    <name evidence="4" type="ORF">FOZ63_023656</name>
</gene>
<dbReference type="Pfam" id="PF12796">
    <property type="entry name" value="Ank_2"/>
    <property type="match status" value="1"/>
</dbReference>
<dbReference type="Proteomes" id="UP000553632">
    <property type="component" value="Unassembled WGS sequence"/>
</dbReference>
<dbReference type="PROSITE" id="PS50088">
    <property type="entry name" value="ANK_REPEAT"/>
    <property type="match status" value="1"/>
</dbReference>
<dbReference type="PANTHER" id="PTHR24173">
    <property type="entry name" value="ANKYRIN REPEAT CONTAINING"/>
    <property type="match status" value="1"/>
</dbReference>
<dbReference type="Gene3D" id="1.25.40.20">
    <property type="entry name" value="Ankyrin repeat-containing domain"/>
    <property type="match status" value="1"/>
</dbReference>
<dbReference type="PROSITE" id="PS50297">
    <property type="entry name" value="ANK_REP_REGION"/>
    <property type="match status" value="1"/>
</dbReference>
<dbReference type="AlphaFoldDB" id="A0A7J6U5U6"/>
<evidence type="ECO:0000256" key="2">
    <source>
        <dbReference type="ARBA" id="ARBA00023043"/>
    </source>
</evidence>
<dbReference type="InterPro" id="IPR002110">
    <property type="entry name" value="Ankyrin_rpt"/>
</dbReference>
<feature type="non-terminal residue" evidence="4">
    <location>
        <position position="1"/>
    </location>
</feature>
<feature type="non-terminal residue" evidence="4">
    <location>
        <position position="116"/>
    </location>
</feature>
<evidence type="ECO:0000256" key="3">
    <source>
        <dbReference type="PROSITE-ProRule" id="PRU00023"/>
    </source>
</evidence>
<evidence type="ECO:0000256" key="1">
    <source>
        <dbReference type="ARBA" id="ARBA00022737"/>
    </source>
</evidence>
<proteinExistence type="predicted"/>
<dbReference type="EMBL" id="JABANO010005696">
    <property type="protein sequence ID" value="KAF4753049.1"/>
    <property type="molecule type" value="Genomic_DNA"/>
</dbReference>
<name>A0A7J6U5U6_PEROL</name>
<comment type="caution">
    <text evidence="4">The sequence shown here is derived from an EMBL/GenBank/DDBJ whole genome shotgun (WGS) entry which is preliminary data.</text>
</comment>
<protein>
    <submittedName>
        <fullName evidence="4">Uncharacterized protein</fullName>
    </submittedName>
</protein>
<accession>A0A7J6U5U6</accession>
<evidence type="ECO:0000313" key="5">
    <source>
        <dbReference type="Proteomes" id="UP000553632"/>
    </source>
</evidence>
<dbReference type="PANTHER" id="PTHR24173:SF74">
    <property type="entry name" value="ANKYRIN REPEAT DOMAIN-CONTAINING PROTEIN 16"/>
    <property type="match status" value="1"/>
</dbReference>
<sequence>NTPMTISACRGHLSICQLLLSRGAVGGAANCEGFTPLHLAAANGHTDCVEALIDAGMDVNGTPEDRVCTVSTNRARVPHPAKIVPTPTKLAFVHGQLHTFEYLIALGGTDADSAAE</sequence>
<reference evidence="4 5" key="1">
    <citation type="submission" date="2020-04" db="EMBL/GenBank/DDBJ databases">
        <title>Perkinsus olseni comparative genomics.</title>
        <authorList>
            <person name="Bogema D.R."/>
        </authorList>
    </citation>
    <scope>NUCLEOTIDE SEQUENCE [LARGE SCALE GENOMIC DNA]</scope>
    <source>
        <strain evidence="4 5">ATCC PRA-207</strain>
    </source>
</reference>
<keyword evidence="5" id="KW-1185">Reference proteome</keyword>
<dbReference type="InterPro" id="IPR036770">
    <property type="entry name" value="Ankyrin_rpt-contain_sf"/>
</dbReference>
<keyword evidence="1" id="KW-0677">Repeat</keyword>
<feature type="repeat" description="ANK" evidence="3">
    <location>
        <begin position="32"/>
        <end position="64"/>
    </location>
</feature>
<evidence type="ECO:0000313" key="4">
    <source>
        <dbReference type="EMBL" id="KAF4753049.1"/>
    </source>
</evidence>
<dbReference type="SUPFAM" id="SSF48403">
    <property type="entry name" value="Ankyrin repeat"/>
    <property type="match status" value="1"/>
</dbReference>
<keyword evidence="2 3" id="KW-0040">ANK repeat</keyword>
<organism evidence="4 5">
    <name type="scientific">Perkinsus olseni</name>
    <name type="common">Perkinsus atlanticus</name>
    <dbReference type="NCBI Taxonomy" id="32597"/>
    <lineage>
        <taxon>Eukaryota</taxon>
        <taxon>Sar</taxon>
        <taxon>Alveolata</taxon>
        <taxon>Perkinsozoa</taxon>
        <taxon>Perkinsea</taxon>
        <taxon>Perkinsida</taxon>
        <taxon>Perkinsidae</taxon>
        <taxon>Perkinsus</taxon>
    </lineage>
</organism>